<reference evidence="2" key="1">
    <citation type="journal article" date="2019" name="Int. J. Syst. Evol. Microbiol.">
        <title>The Global Catalogue of Microorganisms (GCM) 10K type strain sequencing project: providing services to taxonomists for standard genome sequencing and annotation.</title>
        <authorList>
            <consortium name="The Broad Institute Genomics Platform"/>
            <consortium name="The Broad Institute Genome Sequencing Center for Infectious Disease"/>
            <person name="Wu L."/>
            <person name="Ma J."/>
        </authorList>
    </citation>
    <scope>NUCLEOTIDE SEQUENCE [LARGE SCALE GENOMIC DNA]</scope>
    <source>
        <strain evidence="2">CGMCC 4.1469</strain>
    </source>
</reference>
<sequence>MAANEIRDTPGRMLLGWAVLLASLVVLSWRIHLHPAAYEWTEYPTALGDTKYYTRPLGKDDRYEPNLRYAGQEEGLYRRSEEAVERDDATMMKLGLDATGQHFIYQPEGAADKGPLPVYLKSGENRYMEFGARKFYPPFVPKAGPQ</sequence>
<evidence type="ECO:0000313" key="2">
    <source>
        <dbReference type="Proteomes" id="UP001596052"/>
    </source>
</evidence>
<dbReference type="Proteomes" id="UP001596052">
    <property type="component" value="Unassembled WGS sequence"/>
</dbReference>
<comment type="caution">
    <text evidence="1">The sequence shown here is derived from an EMBL/GenBank/DDBJ whole genome shotgun (WGS) entry which is preliminary data.</text>
</comment>
<gene>
    <name evidence="1" type="ORF">ACFQDI_18975</name>
</gene>
<organism evidence="1 2">
    <name type="scientific">Prosthecobacter fluviatilis</name>
    <dbReference type="NCBI Taxonomy" id="445931"/>
    <lineage>
        <taxon>Bacteria</taxon>
        <taxon>Pseudomonadati</taxon>
        <taxon>Verrucomicrobiota</taxon>
        <taxon>Verrucomicrobiia</taxon>
        <taxon>Verrucomicrobiales</taxon>
        <taxon>Verrucomicrobiaceae</taxon>
        <taxon>Prosthecobacter</taxon>
    </lineage>
</organism>
<proteinExistence type="predicted"/>
<protein>
    <submittedName>
        <fullName evidence="1">Uncharacterized protein</fullName>
    </submittedName>
</protein>
<accession>A0ABW0KVQ3</accession>
<name>A0ABW0KVQ3_9BACT</name>
<evidence type="ECO:0000313" key="1">
    <source>
        <dbReference type="EMBL" id="MFC5456957.1"/>
    </source>
</evidence>
<dbReference type="EMBL" id="JBHSMQ010000008">
    <property type="protein sequence ID" value="MFC5456957.1"/>
    <property type="molecule type" value="Genomic_DNA"/>
</dbReference>
<dbReference type="RefSeq" id="WP_377169741.1">
    <property type="nucleotide sequence ID" value="NZ_JBHSMQ010000008.1"/>
</dbReference>
<keyword evidence="2" id="KW-1185">Reference proteome</keyword>